<evidence type="ECO:0000313" key="2">
    <source>
        <dbReference type="EMBL" id="AEF39536.1"/>
    </source>
</evidence>
<dbReference type="InterPro" id="IPR029058">
    <property type="entry name" value="AB_hydrolase_fold"/>
</dbReference>
<dbReference type="Gene3D" id="3.40.50.1820">
    <property type="entry name" value="alpha/beta hydrolase"/>
    <property type="match status" value="1"/>
</dbReference>
<evidence type="ECO:0000313" key="3">
    <source>
        <dbReference type="Proteomes" id="UP000009235"/>
    </source>
</evidence>
<organism evidence="2 3">
    <name type="scientific">Hoyosella subflava (strain DSM 45089 / JCM 17490 / NBRC 109087 / DQS3-9A1)</name>
    <name type="common">Amycolicicoccus subflavus</name>
    <dbReference type="NCBI Taxonomy" id="443218"/>
    <lineage>
        <taxon>Bacteria</taxon>
        <taxon>Bacillati</taxon>
        <taxon>Actinomycetota</taxon>
        <taxon>Actinomycetes</taxon>
        <taxon>Mycobacteriales</taxon>
        <taxon>Hoyosellaceae</taxon>
        <taxon>Hoyosella</taxon>
    </lineage>
</organism>
<feature type="transmembrane region" description="Helical" evidence="1">
    <location>
        <begin position="129"/>
        <end position="148"/>
    </location>
</feature>
<feature type="transmembrane region" description="Helical" evidence="1">
    <location>
        <begin position="66"/>
        <end position="88"/>
    </location>
</feature>
<dbReference type="AlphaFoldDB" id="F6EQS5"/>
<keyword evidence="3" id="KW-1185">Reference proteome</keyword>
<reference evidence="2 3" key="1">
    <citation type="journal article" date="2011" name="J. Bacteriol.">
        <title>Complete genome sequence of Amycolicicoccus subflavus DQS3-9A1T, an actinomycete isolated from crude oil-polluted soil.</title>
        <authorList>
            <person name="Cai M."/>
            <person name="Chen W.M."/>
            <person name="Nie Y."/>
            <person name="Chi C.Q."/>
            <person name="Wang Y.N."/>
            <person name="Tang Y.Q."/>
            <person name="Li G.Y."/>
            <person name="Wu X.L."/>
        </authorList>
    </citation>
    <scope>NUCLEOTIDE SEQUENCE [LARGE SCALE GENOMIC DNA]</scope>
    <source>
        <strain evidence="3">DSM 45089 / DQS3-9A1</strain>
    </source>
</reference>
<gene>
    <name evidence="2" type="ordered locus">AS9A_1084</name>
</gene>
<keyword evidence="1" id="KW-1133">Transmembrane helix</keyword>
<keyword evidence="1" id="KW-0472">Membrane</keyword>
<dbReference type="STRING" id="443218.AS9A_1084"/>
<dbReference type="EMBL" id="CP002786">
    <property type="protein sequence ID" value="AEF39536.1"/>
    <property type="molecule type" value="Genomic_DNA"/>
</dbReference>
<dbReference type="SUPFAM" id="SSF53474">
    <property type="entry name" value="alpha/beta-Hydrolases"/>
    <property type="match status" value="1"/>
</dbReference>
<protein>
    <submittedName>
        <fullName evidence="2">Uncharacterized protein</fullName>
    </submittedName>
</protein>
<dbReference type="HOGENOM" id="CLU_533028_0_0_11"/>
<keyword evidence="1" id="KW-0812">Transmembrane</keyword>
<proteinExistence type="predicted"/>
<name>F6EQS5_HOYSD</name>
<feature type="transmembrane region" description="Helical" evidence="1">
    <location>
        <begin position="168"/>
        <end position="185"/>
    </location>
</feature>
<feature type="transmembrane region" description="Helical" evidence="1">
    <location>
        <begin position="219"/>
        <end position="238"/>
    </location>
</feature>
<feature type="transmembrane region" description="Helical" evidence="1">
    <location>
        <begin position="21"/>
        <end position="46"/>
    </location>
</feature>
<feature type="transmembrane region" description="Helical" evidence="1">
    <location>
        <begin position="100"/>
        <end position="123"/>
    </location>
</feature>
<sequence>MVRHSTIDWRAAARRTWPLAVVAAAVMVLATLGVLPVWSGLVYLVGLPPLDIFADLRLLLVLAPTWPAFAGLLAVLVCVRIVVLAYLLGGITWRRLRFAALFYSAAAGPALVAAQLSYMGFAILYVRAFWVSVWITIVTFIVLAAAPWSGAVRLRTSVAEGLSSYKRIVALMIYLAVIAMIGAAAEQWPSLTLAAIPAAVLATALVVVLLPHIDAVRSLLWPVPVALTGVALFLAAWGTDRLFVREPVPPSREGSLMVMSGINSSSGDGAVYRLPPESFGFTCEQMYYYSYAGPGDGVEGPEGQCPIRTGAPFTGEDTHQPMDLLAEHLAAQVEGLPRPITVVGHSHSAWVAWLAASTKPDLPIDRVIVLSAFPESGHGYVDAHTVGEGRIAADLLRIAAPIATEFGMVLAIDTPALQRVLGDPEGPAQIMQAPLPDHVRGLSIVAATDLVLLPSGWTIGAEVNACPVWNSHPTLPNSPAVAREINRFLDGEQSPECAPVVAELLAAATRPLGVPRHDQIVQRSSPRMF</sequence>
<dbReference type="eggNOG" id="COG0596">
    <property type="taxonomic scope" value="Bacteria"/>
</dbReference>
<evidence type="ECO:0000256" key="1">
    <source>
        <dbReference type="SAM" id="Phobius"/>
    </source>
</evidence>
<accession>F6EQS5</accession>
<dbReference type="Proteomes" id="UP000009235">
    <property type="component" value="Chromosome"/>
</dbReference>
<dbReference type="KEGG" id="asd:AS9A_1084"/>
<feature type="transmembrane region" description="Helical" evidence="1">
    <location>
        <begin position="191"/>
        <end position="210"/>
    </location>
</feature>